<evidence type="ECO:0008006" key="3">
    <source>
        <dbReference type="Google" id="ProtNLM"/>
    </source>
</evidence>
<dbReference type="Proteomes" id="UP000075398">
    <property type="component" value="Unassembled WGS sequence"/>
</dbReference>
<dbReference type="SUPFAM" id="SSF50998">
    <property type="entry name" value="Quinoprotein alcohol dehydrogenase-like"/>
    <property type="match status" value="1"/>
</dbReference>
<sequence length="432" mass="47569">MKKIPVLIIIFLLFLTIVSIKAQEEVITWQKRYGGSDGDGADSIQQTEDGGYIVAGSSNSIDIPGVKNNGPTDCYILKLDSKGNIIWQKMYGGNGVDWAYSVLQTKDGGYIVAGVSDSKDIPGLQNKGNFDYYILKLDPKGNIQWQKMYGGSGNEEYKCSIQQTEDGGYILAGTSDSKDIPKVNNNGKYDYYILKLDVNGNIIWQKMYGGREDDEVYSVQQTKDGGYILAGDTESKDIPGLKNNGLFDIYIIKLDSKGNIQWQKLYGGSDNDGARSILQDKDGEYIVGGWSFSGNLSGIKNKGNDDYYILKLDSKGNIIWQKMYGGGGYDAVNSISQTNDESYIVAGFSNSWEIPGVKYIGDYDYYILKLDSKGNIIWHNKYGEGLEDYPHSIQQTKDGGYIVAGEFGVASGNDLSYDIGIVKVDSHGNLGK</sequence>
<dbReference type="AlphaFoldDB" id="A0A150INM4"/>
<comment type="caution">
    <text evidence="1">The sequence shown here is derived from an EMBL/GenBank/DDBJ whole genome shotgun (WGS) entry which is preliminary data.</text>
</comment>
<dbReference type="InterPro" id="IPR011047">
    <property type="entry name" value="Quinoprotein_ADH-like_sf"/>
</dbReference>
<reference evidence="1 2" key="1">
    <citation type="journal article" date="2016" name="ISME J.">
        <title>Chasing the elusive Euryarchaeota class WSA2: genomes reveal a uniquely fastidious methyl-reducing methanogen.</title>
        <authorList>
            <person name="Nobu M.K."/>
            <person name="Narihiro T."/>
            <person name="Kuroda K."/>
            <person name="Mei R."/>
            <person name="Liu W.T."/>
        </authorList>
    </citation>
    <scope>NUCLEOTIDE SEQUENCE [LARGE SCALE GENOMIC DNA]</scope>
    <source>
        <strain evidence="1">U1lsi0528_Bin055</strain>
    </source>
</reference>
<dbReference type="PANTHER" id="PTHR42754:SF1">
    <property type="entry name" value="LIPOPROTEIN"/>
    <property type="match status" value="1"/>
</dbReference>
<gene>
    <name evidence="1" type="ORF">AMQ22_02142</name>
</gene>
<protein>
    <recommendedName>
        <fullName evidence="3">Beta-propeller repeat protein</fullName>
    </recommendedName>
</protein>
<dbReference type="Gene3D" id="2.80.10.50">
    <property type="match status" value="1"/>
</dbReference>
<proteinExistence type="predicted"/>
<dbReference type="PATRIC" id="fig|1705409.3.peg.2300"/>
<evidence type="ECO:0000313" key="1">
    <source>
        <dbReference type="EMBL" id="KYC46425.1"/>
    </source>
</evidence>
<dbReference type="PANTHER" id="PTHR42754">
    <property type="entry name" value="ENDOGLUCANASE"/>
    <property type="match status" value="1"/>
</dbReference>
<name>A0A150INM4_9EURY</name>
<accession>A0A150INM4</accession>
<organism evidence="1 2">
    <name type="scientific">Candidatus Methanofastidiosum methylothiophilum</name>
    <dbReference type="NCBI Taxonomy" id="1705564"/>
    <lineage>
        <taxon>Archaea</taxon>
        <taxon>Methanobacteriati</taxon>
        <taxon>Methanobacteriota</taxon>
        <taxon>Stenosarchaea group</taxon>
        <taxon>Candidatus Methanofastidiosia</taxon>
        <taxon>Candidatus Methanofastidiosales</taxon>
        <taxon>Candidatus Methanofastidiosaceae</taxon>
        <taxon>Candidatus Methanofastidiosum</taxon>
    </lineage>
</organism>
<evidence type="ECO:0000313" key="2">
    <source>
        <dbReference type="Proteomes" id="UP000075398"/>
    </source>
</evidence>
<dbReference type="EMBL" id="LNGC01000203">
    <property type="protein sequence ID" value="KYC46425.1"/>
    <property type="molecule type" value="Genomic_DNA"/>
</dbReference>